<keyword evidence="6" id="KW-0915">Sodium</keyword>
<keyword evidence="7 11" id="KW-0406">Ion transport</keyword>
<protein>
    <submittedName>
        <fullName evidence="12">Degenerin mec-10-like</fullName>
    </submittedName>
</protein>
<dbReference type="PANTHER" id="PTHR11690:SF248">
    <property type="entry name" value="PICKPOCKET 17, ISOFORM A"/>
    <property type="match status" value="1"/>
</dbReference>
<name>A0A7D9JJQ0_PARCT</name>
<keyword evidence="8" id="KW-0472">Membrane</keyword>
<evidence type="ECO:0000256" key="2">
    <source>
        <dbReference type="ARBA" id="ARBA00022448"/>
    </source>
</evidence>
<dbReference type="OrthoDB" id="6021021at2759"/>
<keyword evidence="5" id="KW-1133">Transmembrane helix</keyword>
<dbReference type="Pfam" id="PF00858">
    <property type="entry name" value="ASC"/>
    <property type="match status" value="1"/>
</dbReference>
<evidence type="ECO:0000256" key="4">
    <source>
        <dbReference type="ARBA" id="ARBA00022692"/>
    </source>
</evidence>
<evidence type="ECO:0000313" key="12">
    <source>
        <dbReference type="EMBL" id="CAB4031123.1"/>
    </source>
</evidence>
<evidence type="ECO:0000313" key="13">
    <source>
        <dbReference type="Proteomes" id="UP001152795"/>
    </source>
</evidence>
<evidence type="ECO:0000256" key="5">
    <source>
        <dbReference type="ARBA" id="ARBA00022989"/>
    </source>
</evidence>
<feature type="non-terminal residue" evidence="12">
    <location>
        <position position="189"/>
    </location>
</feature>
<evidence type="ECO:0000256" key="1">
    <source>
        <dbReference type="ARBA" id="ARBA00004141"/>
    </source>
</evidence>
<accession>A0A7D9JJQ0</accession>
<evidence type="ECO:0000256" key="3">
    <source>
        <dbReference type="ARBA" id="ARBA00022461"/>
    </source>
</evidence>
<organism evidence="12 13">
    <name type="scientific">Paramuricea clavata</name>
    <name type="common">Red gorgonian</name>
    <name type="synonym">Violescent sea-whip</name>
    <dbReference type="NCBI Taxonomy" id="317549"/>
    <lineage>
        <taxon>Eukaryota</taxon>
        <taxon>Metazoa</taxon>
        <taxon>Cnidaria</taxon>
        <taxon>Anthozoa</taxon>
        <taxon>Octocorallia</taxon>
        <taxon>Malacalcyonacea</taxon>
        <taxon>Plexauridae</taxon>
        <taxon>Paramuricea</taxon>
    </lineage>
</organism>
<keyword evidence="4 11" id="KW-0812">Transmembrane</keyword>
<keyword evidence="9 11" id="KW-0739">Sodium transport</keyword>
<comment type="caution">
    <text evidence="12">The sequence shown here is derived from an EMBL/GenBank/DDBJ whole genome shotgun (WGS) entry which is preliminary data.</text>
</comment>
<evidence type="ECO:0000256" key="9">
    <source>
        <dbReference type="ARBA" id="ARBA00023201"/>
    </source>
</evidence>
<dbReference type="EMBL" id="CACRXK020017372">
    <property type="protein sequence ID" value="CAB4031123.1"/>
    <property type="molecule type" value="Genomic_DNA"/>
</dbReference>
<evidence type="ECO:0000256" key="11">
    <source>
        <dbReference type="RuleBase" id="RU000679"/>
    </source>
</evidence>
<keyword evidence="2 11" id="KW-0813">Transport</keyword>
<proteinExistence type="inferred from homology"/>
<dbReference type="Proteomes" id="UP001152795">
    <property type="component" value="Unassembled WGS sequence"/>
</dbReference>
<keyword evidence="3 11" id="KW-0894">Sodium channel</keyword>
<gene>
    <name evidence="12" type="ORF">PACLA_8A051878</name>
</gene>
<reference evidence="12" key="1">
    <citation type="submission" date="2020-04" db="EMBL/GenBank/DDBJ databases">
        <authorList>
            <person name="Alioto T."/>
            <person name="Alioto T."/>
            <person name="Gomez Garrido J."/>
        </authorList>
    </citation>
    <scope>NUCLEOTIDE SEQUENCE</scope>
    <source>
        <strain evidence="12">A484AB</strain>
    </source>
</reference>
<keyword evidence="10 11" id="KW-0407">Ion channel</keyword>
<keyword evidence="13" id="KW-1185">Reference proteome</keyword>
<sequence length="189" mass="21574">MKSAQRNYDIDDIVSKQTKLRRLVDLHILYLFQRSFTGRLYGQLHLERLGLQNWRIEKVLDAREDGTTFTATVTHLIMASIKKTNQCHASKPGPLEGLRLHLDIEGDQYIGALTKEAGVRVSIQEQGVMPFPYEEGLSVAPGMATLVGMWKEIFKRVDRFGNNSCYHHGELLGNNIYGEHQNITRYSVQ</sequence>
<evidence type="ECO:0000256" key="6">
    <source>
        <dbReference type="ARBA" id="ARBA00023053"/>
    </source>
</evidence>
<dbReference type="AlphaFoldDB" id="A0A7D9JJQ0"/>
<comment type="subcellular location">
    <subcellularLocation>
        <location evidence="1">Membrane</location>
        <topology evidence="1">Multi-pass membrane protein</topology>
    </subcellularLocation>
</comment>
<evidence type="ECO:0000256" key="10">
    <source>
        <dbReference type="ARBA" id="ARBA00023303"/>
    </source>
</evidence>
<dbReference type="PANTHER" id="PTHR11690">
    <property type="entry name" value="AMILORIDE-SENSITIVE SODIUM CHANNEL-RELATED"/>
    <property type="match status" value="1"/>
</dbReference>
<evidence type="ECO:0000256" key="7">
    <source>
        <dbReference type="ARBA" id="ARBA00023065"/>
    </source>
</evidence>
<dbReference type="InterPro" id="IPR001873">
    <property type="entry name" value="ENaC"/>
</dbReference>
<dbReference type="Gene3D" id="2.60.470.10">
    <property type="entry name" value="Acid-sensing ion channels like domains"/>
    <property type="match status" value="1"/>
</dbReference>
<evidence type="ECO:0000256" key="8">
    <source>
        <dbReference type="ARBA" id="ARBA00023136"/>
    </source>
</evidence>
<dbReference type="GO" id="GO:0015280">
    <property type="term" value="F:ligand-gated sodium channel activity"/>
    <property type="evidence" value="ECO:0007669"/>
    <property type="project" value="TreeGrafter"/>
</dbReference>
<dbReference type="GO" id="GO:0005886">
    <property type="term" value="C:plasma membrane"/>
    <property type="evidence" value="ECO:0007669"/>
    <property type="project" value="TreeGrafter"/>
</dbReference>
<comment type="similarity">
    <text evidence="11">Belongs to the amiloride-sensitive sodium channel (TC 1.A.6) family.</text>
</comment>